<organism evidence="1 2">
    <name type="scientific">Setaria viridis</name>
    <name type="common">Green bristlegrass</name>
    <name type="synonym">Setaria italica subsp. viridis</name>
    <dbReference type="NCBI Taxonomy" id="4556"/>
    <lineage>
        <taxon>Eukaryota</taxon>
        <taxon>Viridiplantae</taxon>
        <taxon>Streptophyta</taxon>
        <taxon>Embryophyta</taxon>
        <taxon>Tracheophyta</taxon>
        <taxon>Spermatophyta</taxon>
        <taxon>Magnoliopsida</taxon>
        <taxon>Liliopsida</taxon>
        <taxon>Poales</taxon>
        <taxon>Poaceae</taxon>
        <taxon>PACMAD clade</taxon>
        <taxon>Panicoideae</taxon>
        <taxon>Panicodae</taxon>
        <taxon>Paniceae</taxon>
        <taxon>Cenchrinae</taxon>
        <taxon>Setaria</taxon>
    </lineage>
</organism>
<dbReference type="AlphaFoldDB" id="A0A4U6TDZ6"/>
<evidence type="ECO:0000313" key="2">
    <source>
        <dbReference type="Proteomes" id="UP000298652"/>
    </source>
</evidence>
<dbReference type="Proteomes" id="UP000298652">
    <property type="component" value="Chromosome 8"/>
</dbReference>
<name>A0A4U6TDZ6_SETVI</name>
<proteinExistence type="predicted"/>
<gene>
    <name evidence="1" type="ORF">SEVIR_8G105000v2</name>
</gene>
<accession>A0A4U6TDZ6</accession>
<evidence type="ECO:0000313" key="1">
    <source>
        <dbReference type="EMBL" id="TKW00378.1"/>
    </source>
</evidence>
<sequence>MCAWRRRMRGEELAAHEAMRWRHEVAAWQCEVTAWRHGTAPTATLSATFSLVSVALSCFPSPAAGMGEEDEHDLGVALSIRCSTTFPDLMAWPPDRSHTLLGS</sequence>
<protein>
    <submittedName>
        <fullName evidence="1">Uncharacterized protein</fullName>
    </submittedName>
</protein>
<dbReference type="EMBL" id="CM016559">
    <property type="protein sequence ID" value="TKW00378.1"/>
    <property type="molecule type" value="Genomic_DNA"/>
</dbReference>
<dbReference type="Gramene" id="TKW00378">
    <property type="protein sequence ID" value="TKW00378"/>
    <property type="gene ID" value="SEVIR_8G105000v2"/>
</dbReference>
<keyword evidence="2" id="KW-1185">Reference proteome</keyword>
<reference evidence="1" key="1">
    <citation type="submission" date="2019-03" db="EMBL/GenBank/DDBJ databases">
        <title>WGS assembly of Setaria viridis.</title>
        <authorList>
            <person name="Huang P."/>
            <person name="Jenkins J."/>
            <person name="Grimwood J."/>
            <person name="Barry K."/>
            <person name="Healey A."/>
            <person name="Mamidi S."/>
            <person name="Sreedasyam A."/>
            <person name="Shu S."/>
            <person name="Feldman M."/>
            <person name="Wu J."/>
            <person name="Yu Y."/>
            <person name="Chen C."/>
            <person name="Johnson J."/>
            <person name="Rokhsar D."/>
            <person name="Baxter I."/>
            <person name="Schmutz J."/>
            <person name="Brutnell T."/>
            <person name="Kellogg E."/>
        </authorList>
    </citation>
    <scope>NUCLEOTIDE SEQUENCE [LARGE SCALE GENOMIC DNA]</scope>
</reference>